<name>A0ABT4GM19_9BACL</name>
<feature type="chain" id="PRO_5046980069" evidence="1">
    <location>
        <begin position="24"/>
        <end position="356"/>
    </location>
</feature>
<evidence type="ECO:0000313" key="2">
    <source>
        <dbReference type="EMBL" id="MCY9697245.1"/>
    </source>
</evidence>
<dbReference type="Proteomes" id="UP001527099">
    <property type="component" value="Unassembled WGS sequence"/>
</dbReference>
<organism evidence="2 3">
    <name type="scientific">Paenibacillus alginolyticus</name>
    <dbReference type="NCBI Taxonomy" id="59839"/>
    <lineage>
        <taxon>Bacteria</taxon>
        <taxon>Bacillati</taxon>
        <taxon>Bacillota</taxon>
        <taxon>Bacilli</taxon>
        <taxon>Bacillales</taxon>
        <taxon>Paenibacillaceae</taxon>
        <taxon>Paenibacillus</taxon>
    </lineage>
</organism>
<keyword evidence="1" id="KW-0732">Signal</keyword>
<gene>
    <name evidence="2" type="ORF">M5X19_30955</name>
</gene>
<reference evidence="2 3" key="1">
    <citation type="submission" date="2022-05" db="EMBL/GenBank/DDBJ databases">
        <title>Genome Sequencing of Bee-Associated Microbes.</title>
        <authorList>
            <person name="Dunlap C."/>
        </authorList>
    </citation>
    <scope>NUCLEOTIDE SEQUENCE [LARGE SCALE GENOMIC DNA]</scope>
    <source>
        <strain evidence="2 3">NRRL B-14421</strain>
    </source>
</reference>
<keyword evidence="3" id="KW-1185">Reference proteome</keyword>
<dbReference type="EMBL" id="JAMDMX010000132">
    <property type="protein sequence ID" value="MCY9697245.1"/>
    <property type="molecule type" value="Genomic_DNA"/>
</dbReference>
<evidence type="ECO:0000256" key="1">
    <source>
        <dbReference type="SAM" id="SignalP"/>
    </source>
</evidence>
<accession>A0ABT4GM19</accession>
<proteinExistence type="predicted"/>
<dbReference type="RefSeq" id="WP_029198059.1">
    <property type="nucleotide sequence ID" value="NZ_JAMDMW010000094.1"/>
</dbReference>
<comment type="caution">
    <text evidence="2">The sequence shown here is derived from an EMBL/GenBank/DDBJ whole genome shotgun (WGS) entry which is preliminary data.</text>
</comment>
<protein>
    <submittedName>
        <fullName evidence="2">Uncharacterized protein</fullName>
    </submittedName>
</protein>
<evidence type="ECO:0000313" key="3">
    <source>
        <dbReference type="Proteomes" id="UP001527099"/>
    </source>
</evidence>
<sequence length="356" mass="38644">MKRNIAISVALILALMSASTAFAAQNTVPVSSLQPAVQLEKPQLTGVGGKLIFSDSPETFSAPGAFYRDTAEGEFRVFWHHQNAAEHTLTVGVAVTNTSGEPINLSSKGSGLGTNIYVDVAGQTALADFMRTQDKKQFLADLVPGETYYFTAPTDSNITNSGLVQFIASTKKGNHPAQVTVTTLSYDVKPIHPELAAILPGDSLTRGTFPHFDRVGTIRYNTSTGNGYLSIDSDAVGPWKGNEMPGEYEEGWDAVDGKTVINNGNYGVMYRLSTEIINSYHHPSQVSLYLNPAGGYGHYAVKWNKEIFQSEYLSYENAWNIVNFKLNPNGGEYKSEMSLTGGSSGPQVIYFTNQPK</sequence>
<feature type="signal peptide" evidence="1">
    <location>
        <begin position="1"/>
        <end position="23"/>
    </location>
</feature>